<gene>
    <name evidence="1" type="primary">DRS2_3</name>
    <name evidence="1" type="ORF">EV182_007956</name>
</gene>
<comment type="caution">
    <text evidence="1">The sequence shown here is derived from an EMBL/GenBank/DDBJ whole genome shotgun (WGS) entry which is preliminary data.</text>
</comment>
<feature type="non-terminal residue" evidence="1">
    <location>
        <position position="256"/>
    </location>
</feature>
<protein>
    <submittedName>
        <fullName evidence="1">Aminophospholipid translocase</fullName>
    </submittedName>
</protein>
<organism evidence="1 2">
    <name type="scientific">Spiromyces aspiralis</name>
    <dbReference type="NCBI Taxonomy" id="68401"/>
    <lineage>
        <taxon>Eukaryota</taxon>
        <taxon>Fungi</taxon>
        <taxon>Fungi incertae sedis</taxon>
        <taxon>Zoopagomycota</taxon>
        <taxon>Kickxellomycotina</taxon>
        <taxon>Kickxellomycetes</taxon>
        <taxon>Kickxellales</taxon>
        <taxon>Kickxellaceae</taxon>
        <taxon>Spiromyces</taxon>
    </lineage>
</organism>
<dbReference type="EMBL" id="JAMZIH010003897">
    <property type="protein sequence ID" value="KAJ1676557.1"/>
    <property type="molecule type" value="Genomic_DNA"/>
</dbReference>
<reference evidence="1" key="1">
    <citation type="submission" date="2022-06" db="EMBL/GenBank/DDBJ databases">
        <title>Phylogenomic reconstructions and comparative analyses of Kickxellomycotina fungi.</title>
        <authorList>
            <person name="Reynolds N.K."/>
            <person name="Stajich J.E."/>
            <person name="Barry K."/>
            <person name="Grigoriev I.V."/>
            <person name="Crous P."/>
            <person name="Smith M.E."/>
        </authorList>
    </citation>
    <scope>NUCLEOTIDE SEQUENCE</scope>
    <source>
        <strain evidence="1">RSA 2271</strain>
    </source>
</reference>
<accession>A0ACC1HMQ3</accession>
<keyword evidence="2" id="KW-1185">Reference proteome</keyword>
<sequence length="256" mass="28863">MEFVKFQQAQLINSDLDMYDDKTDTPALARTSSLVEELGQIEYIFSDKTGTLTRNIMEFRQCSVGGIMYSDVVEAGKRARVVGGEVIGQYDFNGLREQLNNGVNREMLFEFFQLLATCHTVIPEAKEGGGVDEIEYQASSPDEGALVKGAALIGFKFHTRRPRSITVNVLGTDYEYEVLNINEFNSTRKRMSVVIRCPDGSIKLYCKGADTVIMERVDRSNSPYEAATMRHLEEYATEGLRTLCLAMRNIPDDEYQ</sequence>
<proteinExistence type="predicted"/>
<dbReference type="Proteomes" id="UP001145114">
    <property type="component" value="Unassembled WGS sequence"/>
</dbReference>
<name>A0ACC1HMQ3_9FUNG</name>
<evidence type="ECO:0000313" key="2">
    <source>
        <dbReference type="Proteomes" id="UP001145114"/>
    </source>
</evidence>
<evidence type="ECO:0000313" key="1">
    <source>
        <dbReference type="EMBL" id="KAJ1676557.1"/>
    </source>
</evidence>